<dbReference type="Pfam" id="PF09521">
    <property type="entry name" value="RE_NgoPII"/>
    <property type="match status" value="1"/>
</dbReference>
<dbReference type="RefSeq" id="WP_071878291.1">
    <property type="nucleotide sequence ID" value="NZ_JXLC01000017.1"/>
</dbReference>
<name>A0A0S3K710_9ENTE</name>
<dbReference type="Proteomes" id="UP000065511">
    <property type="component" value="Chromosome"/>
</dbReference>
<dbReference type="GO" id="GO:0003677">
    <property type="term" value="F:DNA binding"/>
    <property type="evidence" value="ECO:0007669"/>
    <property type="project" value="InterPro"/>
</dbReference>
<dbReference type="GO" id="GO:0009036">
    <property type="term" value="F:type II site-specific deoxyribonuclease activity"/>
    <property type="evidence" value="ECO:0007669"/>
    <property type="project" value="InterPro"/>
</dbReference>
<reference evidence="2 4" key="1">
    <citation type="submission" date="2014-12" db="EMBL/GenBank/DDBJ databases">
        <title>Draft genome sequences of 29 type strains of Enterococci.</title>
        <authorList>
            <person name="Zhong Z."/>
            <person name="Sun Z."/>
            <person name="Liu W."/>
            <person name="Zhang W."/>
            <person name="Zhang H."/>
        </authorList>
    </citation>
    <scope>NUCLEOTIDE SEQUENCE [LARGE SCALE GENOMIC DNA]</scope>
    <source>
        <strain evidence="2 4">DSM 22801</strain>
    </source>
</reference>
<protein>
    <submittedName>
        <fullName evidence="1 2">Restriction endonuclease</fullName>
    </submittedName>
</protein>
<evidence type="ECO:0000313" key="1">
    <source>
        <dbReference type="EMBL" id="ALS00076.1"/>
    </source>
</evidence>
<dbReference type="OrthoDB" id="8610000at2"/>
<proteinExistence type="predicted"/>
<evidence type="ECO:0000313" key="4">
    <source>
        <dbReference type="Proteomes" id="UP000183039"/>
    </source>
</evidence>
<dbReference type="KEGG" id="ess:ATZ33_01350"/>
<dbReference type="EMBL" id="CP013614">
    <property type="protein sequence ID" value="ALS00076.1"/>
    <property type="molecule type" value="Genomic_DNA"/>
</dbReference>
<evidence type="ECO:0000313" key="3">
    <source>
        <dbReference type="Proteomes" id="UP000065511"/>
    </source>
</evidence>
<sequence length="288" mass="33027">MTTPTTNVLIALSNILQRNSSILTPIFRSNGSANAAGDSLEYFIKDMFCTGASQYQYDYEKDEVYDKYLSWKGNSSNFPDFIVRGGVGVEPKKLNNTSYSTLALNSSYPKDYIYPDSQNLPKIIDESNWEKKEVIYVAGNLNKSNKLISLWFAYGNTMVADRSVYLDLINDIREAVKETDATLVPSIELARARGIDPLKYTNLRMRGMYELQHPHIVFNEYISRHDIPLEASKIFLVLLKKDYENIQDKPDLSEFYFNGQLTSHEIFIDDPNSTENKLEAIIFEGWTR</sequence>
<reference evidence="1 3" key="2">
    <citation type="submission" date="2015-12" db="EMBL/GenBank/DDBJ databases">
        <authorList>
            <person name="Lauer A."/>
            <person name="Humrighouse B."/>
            <person name="Loparev V."/>
            <person name="Shewmaker P.L."/>
            <person name="Whitney A.M."/>
            <person name="McLaughlin R.W."/>
        </authorList>
    </citation>
    <scope>NUCLEOTIDE SEQUENCE [LARGE SCALE GENOMIC DNA]</scope>
    <source>
        <strain evidence="1 3">LMG 23085</strain>
    </source>
</reference>
<dbReference type="EMBL" id="JXLC01000017">
    <property type="protein sequence ID" value="OJG91000.1"/>
    <property type="molecule type" value="Genomic_DNA"/>
</dbReference>
<accession>A0A0S3K710</accession>
<keyword evidence="2" id="KW-0255">Endonuclease</keyword>
<dbReference type="GO" id="GO:0009307">
    <property type="term" value="P:DNA restriction-modification system"/>
    <property type="evidence" value="ECO:0007669"/>
    <property type="project" value="InterPro"/>
</dbReference>
<dbReference type="AlphaFoldDB" id="A0A0S3K710"/>
<dbReference type="Proteomes" id="UP000183039">
    <property type="component" value="Unassembled WGS sequence"/>
</dbReference>
<evidence type="ECO:0000313" key="2">
    <source>
        <dbReference type="EMBL" id="OJG91000.1"/>
    </source>
</evidence>
<dbReference type="REBASE" id="134178">
    <property type="entry name" value="Esi23085ORF1345P"/>
</dbReference>
<dbReference type="InterPro" id="IPR019046">
    <property type="entry name" value="Restrct_endonuc_II_NgoPII"/>
</dbReference>
<keyword evidence="2" id="KW-0378">Hydrolase</keyword>
<gene>
    <name evidence="1" type="ORF">ATZ33_01350</name>
    <name evidence="2" type="ORF">RV15_GL000996</name>
</gene>
<keyword evidence="3" id="KW-1185">Reference proteome</keyword>
<keyword evidence="2" id="KW-0540">Nuclease</keyword>
<organism evidence="2 4">
    <name type="scientific">Enterococcus silesiacus</name>
    <dbReference type="NCBI Taxonomy" id="332949"/>
    <lineage>
        <taxon>Bacteria</taxon>
        <taxon>Bacillati</taxon>
        <taxon>Bacillota</taxon>
        <taxon>Bacilli</taxon>
        <taxon>Lactobacillales</taxon>
        <taxon>Enterococcaceae</taxon>
        <taxon>Enterococcus</taxon>
    </lineage>
</organism>